<dbReference type="Gene3D" id="2.40.10.10">
    <property type="entry name" value="Trypsin-like serine proteases"/>
    <property type="match status" value="1"/>
</dbReference>
<dbReference type="AlphaFoldDB" id="A0A7R9DH18"/>
<proteinExistence type="predicted"/>
<dbReference type="InterPro" id="IPR043504">
    <property type="entry name" value="Peptidase_S1_PA_chymotrypsin"/>
</dbReference>
<reference evidence="2" key="1">
    <citation type="submission" date="2020-11" db="EMBL/GenBank/DDBJ databases">
        <authorList>
            <person name="Tran Van P."/>
        </authorList>
    </citation>
    <scope>NUCLEOTIDE SEQUENCE</scope>
</reference>
<dbReference type="EMBL" id="OD007104">
    <property type="protein sequence ID" value="CAD7413678.1"/>
    <property type="molecule type" value="Genomic_DNA"/>
</dbReference>
<sequence length="141" mass="15701">MSLSASFLQVLAPAQRPPLGESDPDYIDLRSYNLRIVLNIAVYYSLPHIRSDRNVLDLFSYLHFNGGSHSGSDRILKLNVGLERNESVLQEADSGGPVVYKGNLIGIVSFMNNGDCMSAISPQVHTKVISHLKWIQKYLKV</sequence>
<dbReference type="SUPFAM" id="SSF50494">
    <property type="entry name" value="Trypsin-like serine proteases"/>
    <property type="match status" value="1"/>
</dbReference>
<gene>
    <name evidence="2" type="ORF">TPSB3V08_LOCUS9179</name>
</gene>
<organism evidence="2">
    <name type="scientific">Timema poppense</name>
    <name type="common">Walking stick</name>
    <dbReference type="NCBI Taxonomy" id="170557"/>
    <lineage>
        <taxon>Eukaryota</taxon>
        <taxon>Metazoa</taxon>
        <taxon>Ecdysozoa</taxon>
        <taxon>Arthropoda</taxon>
        <taxon>Hexapoda</taxon>
        <taxon>Insecta</taxon>
        <taxon>Pterygota</taxon>
        <taxon>Neoptera</taxon>
        <taxon>Polyneoptera</taxon>
        <taxon>Phasmatodea</taxon>
        <taxon>Timematodea</taxon>
        <taxon>Timematoidea</taxon>
        <taxon>Timematidae</taxon>
        <taxon>Timema</taxon>
    </lineage>
</organism>
<dbReference type="InterPro" id="IPR009003">
    <property type="entry name" value="Peptidase_S1_PA"/>
</dbReference>
<dbReference type="GO" id="GO:0006508">
    <property type="term" value="P:proteolysis"/>
    <property type="evidence" value="ECO:0007669"/>
    <property type="project" value="InterPro"/>
</dbReference>
<dbReference type="InterPro" id="IPR001254">
    <property type="entry name" value="Trypsin_dom"/>
</dbReference>
<feature type="domain" description="Peptidase S1" evidence="1">
    <location>
        <begin position="91"/>
        <end position="135"/>
    </location>
</feature>
<evidence type="ECO:0000259" key="1">
    <source>
        <dbReference type="Pfam" id="PF00089"/>
    </source>
</evidence>
<accession>A0A7R9DH18</accession>
<name>A0A7R9DH18_TIMPO</name>
<evidence type="ECO:0000313" key="2">
    <source>
        <dbReference type="EMBL" id="CAD7413678.1"/>
    </source>
</evidence>
<protein>
    <recommendedName>
        <fullName evidence="1">Peptidase S1 domain-containing protein</fullName>
    </recommendedName>
</protein>
<dbReference type="Pfam" id="PF00089">
    <property type="entry name" value="Trypsin"/>
    <property type="match status" value="1"/>
</dbReference>
<dbReference type="GO" id="GO:0004252">
    <property type="term" value="F:serine-type endopeptidase activity"/>
    <property type="evidence" value="ECO:0007669"/>
    <property type="project" value="InterPro"/>
</dbReference>